<dbReference type="SUPFAM" id="SSF46955">
    <property type="entry name" value="Putative DNA-binding domain"/>
    <property type="match status" value="1"/>
</dbReference>
<evidence type="ECO:0000313" key="3">
    <source>
        <dbReference type="EMBL" id="NYE71566.1"/>
    </source>
</evidence>
<evidence type="ECO:0000259" key="2">
    <source>
        <dbReference type="PROSITE" id="PS50937"/>
    </source>
</evidence>
<dbReference type="PANTHER" id="PTHR30204:SF93">
    <property type="entry name" value="HTH MERR-TYPE DOMAIN-CONTAINING PROTEIN"/>
    <property type="match status" value="1"/>
</dbReference>
<dbReference type="CDD" id="cd00592">
    <property type="entry name" value="HTH_MerR-like"/>
    <property type="match status" value="1"/>
</dbReference>
<dbReference type="EMBL" id="JACCBU010000001">
    <property type="protein sequence ID" value="NYE71566.1"/>
    <property type="molecule type" value="Genomic_DNA"/>
</dbReference>
<comment type="caution">
    <text evidence="3">The sequence shown here is derived from an EMBL/GenBank/DDBJ whole genome shotgun (WGS) entry which is preliminary data.</text>
</comment>
<dbReference type="GO" id="GO:0003677">
    <property type="term" value="F:DNA binding"/>
    <property type="evidence" value="ECO:0007669"/>
    <property type="project" value="UniProtKB-KW"/>
</dbReference>
<evidence type="ECO:0000256" key="1">
    <source>
        <dbReference type="ARBA" id="ARBA00023125"/>
    </source>
</evidence>
<dbReference type="PANTHER" id="PTHR30204">
    <property type="entry name" value="REDOX-CYCLING DRUG-SENSING TRANSCRIPTIONAL ACTIVATOR SOXR"/>
    <property type="match status" value="1"/>
</dbReference>
<gene>
    <name evidence="3" type="ORF">BKA15_002895</name>
</gene>
<organism evidence="3 4">
    <name type="scientific">Microlunatus parietis</name>
    <dbReference type="NCBI Taxonomy" id="682979"/>
    <lineage>
        <taxon>Bacteria</taxon>
        <taxon>Bacillati</taxon>
        <taxon>Actinomycetota</taxon>
        <taxon>Actinomycetes</taxon>
        <taxon>Propionibacteriales</taxon>
        <taxon>Propionibacteriaceae</taxon>
        <taxon>Microlunatus</taxon>
    </lineage>
</organism>
<feature type="domain" description="HTH merR-type" evidence="2">
    <location>
        <begin position="2"/>
        <end position="71"/>
    </location>
</feature>
<keyword evidence="4" id="KW-1185">Reference proteome</keyword>
<dbReference type="AlphaFoldDB" id="A0A7Y9LD51"/>
<sequence>MAWSTQQLADLAGTTVKAIRYYHQLGLLDLPERRSNGYKQYEVGHLVRLLQIRRLSELGVPLADVAAMGRADQDPDEALRVLDAELEATVNRLNRIRAELAVIMKHRAPAYVPPEFAPISRELSDRQRSLLMVYSTVLSDESKEKLRDLVSQPDDGTQADFEALPEDADDATIERLATRLLPIVIKSRAGNPWAKDPVADSPHGARRAGDAMAQAMIDLYHPAQLRVLKRLNELLQEHDA</sequence>
<reference evidence="3 4" key="1">
    <citation type="submission" date="2020-07" db="EMBL/GenBank/DDBJ databases">
        <title>Sequencing the genomes of 1000 actinobacteria strains.</title>
        <authorList>
            <person name="Klenk H.-P."/>
        </authorList>
    </citation>
    <scope>NUCLEOTIDE SEQUENCE [LARGE SCALE GENOMIC DNA]</scope>
    <source>
        <strain evidence="3 4">DSM 22083</strain>
    </source>
</reference>
<dbReference type="RefSeq" id="WP_179751805.1">
    <property type="nucleotide sequence ID" value="NZ_JACCBU010000001.1"/>
</dbReference>
<evidence type="ECO:0000313" key="4">
    <source>
        <dbReference type="Proteomes" id="UP000569914"/>
    </source>
</evidence>
<protein>
    <submittedName>
        <fullName evidence="3">DNA-binding transcriptional MerR regulator</fullName>
    </submittedName>
</protein>
<dbReference type="InterPro" id="IPR000551">
    <property type="entry name" value="MerR-type_HTH_dom"/>
</dbReference>
<proteinExistence type="predicted"/>
<accession>A0A7Y9LD51</accession>
<dbReference type="SMART" id="SM00422">
    <property type="entry name" value="HTH_MERR"/>
    <property type="match status" value="1"/>
</dbReference>
<dbReference type="PROSITE" id="PS50937">
    <property type="entry name" value="HTH_MERR_2"/>
    <property type="match status" value="1"/>
</dbReference>
<dbReference type="InterPro" id="IPR047057">
    <property type="entry name" value="MerR_fam"/>
</dbReference>
<dbReference type="Pfam" id="PF13411">
    <property type="entry name" value="MerR_1"/>
    <property type="match status" value="1"/>
</dbReference>
<dbReference type="Gene3D" id="1.10.1660.10">
    <property type="match status" value="1"/>
</dbReference>
<name>A0A7Y9LD51_9ACTN</name>
<dbReference type="Proteomes" id="UP000569914">
    <property type="component" value="Unassembled WGS sequence"/>
</dbReference>
<keyword evidence="1 3" id="KW-0238">DNA-binding</keyword>
<dbReference type="InterPro" id="IPR009061">
    <property type="entry name" value="DNA-bd_dom_put_sf"/>
</dbReference>
<dbReference type="GO" id="GO:0003700">
    <property type="term" value="F:DNA-binding transcription factor activity"/>
    <property type="evidence" value="ECO:0007669"/>
    <property type="project" value="InterPro"/>
</dbReference>